<reference evidence="3 4" key="1">
    <citation type="submission" date="2024-11" db="EMBL/GenBank/DDBJ databases">
        <title>A near-complete genome assembly of Cinchona calisaya.</title>
        <authorList>
            <person name="Lian D.C."/>
            <person name="Zhao X.W."/>
            <person name="Wei L."/>
        </authorList>
    </citation>
    <scope>NUCLEOTIDE SEQUENCE [LARGE SCALE GENOMIC DNA]</scope>
    <source>
        <tissue evidence="3">Nenye</tissue>
    </source>
</reference>
<keyword evidence="1" id="KW-0472">Membrane</keyword>
<feature type="transmembrane region" description="Helical" evidence="1">
    <location>
        <begin position="285"/>
        <end position="304"/>
    </location>
</feature>
<feature type="transmembrane region" description="Helical" evidence="1">
    <location>
        <begin position="251"/>
        <end position="273"/>
    </location>
</feature>
<keyword evidence="1" id="KW-0812">Transmembrane</keyword>
<protein>
    <recommendedName>
        <fullName evidence="2">DUF4220 domain-containing protein</fullName>
    </recommendedName>
</protein>
<gene>
    <name evidence="3" type="ORF">ACH5RR_014858</name>
</gene>
<dbReference type="InterPro" id="IPR025315">
    <property type="entry name" value="DUF4220"/>
</dbReference>
<keyword evidence="4" id="KW-1185">Reference proteome</keyword>
<feature type="domain" description="DUF4220" evidence="2">
    <location>
        <begin position="2"/>
        <end position="341"/>
    </location>
</feature>
<dbReference type="Proteomes" id="UP001630127">
    <property type="component" value="Unassembled WGS sequence"/>
</dbReference>
<accession>A0ABD2ZRG7</accession>
<comment type="caution">
    <text evidence="3">The sequence shown here is derived from an EMBL/GenBank/DDBJ whole genome shotgun (WGS) entry which is preliminary data.</text>
</comment>
<dbReference type="AlphaFoldDB" id="A0ABD2ZRG7"/>
<dbReference type="PANTHER" id="PTHR31325">
    <property type="entry name" value="OS01G0798800 PROTEIN-RELATED"/>
    <property type="match status" value="1"/>
</dbReference>
<name>A0ABD2ZRG7_9GENT</name>
<evidence type="ECO:0000313" key="3">
    <source>
        <dbReference type="EMBL" id="KAL3522024.1"/>
    </source>
</evidence>
<evidence type="ECO:0000313" key="4">
    <source>
        <dbReference type="Proteomes" id="UP001630127"/>
    </source>
</evidence>
<dbReference type="Pfam" id="PF13968">
    <property type="entry name" value="DUF4220"/>
    <property type="match status" value="1"/>
</dbReference>
<dbReference type="EMBL" id="JBJUIK010000007">
    <property type="protein sequence ID" value="KAL3522024.1"/>
    <property type="molecule type" value="Genomic_DNA"/>
</dbReference>
<feature type="transmembrane region" description="Helical" evidence="1">
    <location>
        <begin position="14"/>
        <end position="34"/>
    </location>
</feature>
<sequence>MGQMHLAPFNNEFFPIWGIILLIVYGSVDSISSFTLGDNELWKKQALEYYFQFNSVCWLVISYWKQTDHIVLVTLLSFATLCKASERVLASQMSSKRGLVRKTKPVADFMKFEHQLSENPDPINNTGYKYVINWEYKHEKEFVKGILSEEVVTIESVWKCSGSLLNNDGDPDSKSKDTCLSFVLCNLLCSCFAGFPLPEYSQPQDKTWRFVKDGLLREGDSAEKPFRVIELELAFLYDIFYTKSALIFDTVIIRLIVVVLILVSDCYLAVVILGDYSETREILQILLFVISNWGKVIFLSNYVGRPFLQRSKLYETIVKFVCSIPRPKPWGRKLCQYSLLKSFNYKPSFLHNVFFWATFADHPGRKYKESSPVEVSKAVKAAVSRLDKGQ</sequence>
<organism evidence="3 4">
    <name type="scientific">Cinchona calisaya</name>
    <dbReference type="NCBI Taxonomy" id="153742"/>
    <lineage>
        <taxon>Eukaryota</taxon>
        <taxon>Viridiplantae</taxon>
        <taxon>Streptophyta</taxon>
        <taxon>Embryophyta</taxon>
        <taxon>Tracheophyta</taxon>
        <taxon>Spermatophyta</taxon>
        <taxon>Magnoliopsida</taxon>
        <taxon>eudicotyledons</taxon>
        <taxon>Gunneridae</taxon>
        <taxon>Pentapetalae</taxon>
        <taxon>asterids</taxon>
        <taxon>lamiids</taxon>
        <taxon>Gentianales</taxon>
        <taxon>Rubiaceae</taxon>
        <taxon>Cinchonoideae</taxon>
        <taxon>Cinchoneae</taxon>
        <taxon>Cinchona</taxon>
    </lineage>
</organism>
<keyword evidence="1" id="KW-1133">Transmembrane helix</keyword>
<evidence type="ECO:0000256" key="1">
    <source>
        <dbReference type="SAM" id="Phobius"/>
    </source>
</evidence>
<proteinExistence type="predicted"/>
<evidence type="ECO:0000259" key="2">
    <source>
        <dbReference type="Pfam" id="PF13968"/>
    </source>
</evidence>